<dbReference type="EMBL" id="JABMCH010000045">
    <property type="protein sequence ID" value="NUU45713.1"/>
    <property type="molecule type" value="Genomic_DNA"/>
</dbReference>
<dbReference type="GO" id="GO:0047617">
    <property type="term" value="F:fatty acyl-CoA hydrolase activity"/>
    <property type="evidence" value="ECO:0007669"/>
    <property type="project" value="TreeGrafter"/>
</dbReference>
<comment type="similarity">
    <text evidence="1">Belongs to the 4-hydroxybenzoyl-CoA thioesterase family.</text>
</comment>
<accession>A0A7Y6EFF0</accession>
<keyword evidence="4" id="KW-1185">Reference proteome</keyword>
<organism evidence="3 4">
    <name type="scientific">Sphingomonas zeae</name>
    <dbReference type="NCBI Taxonomy" id="1646122"/>
    <lineage>
        <taxon>Bacteria</taxon>
        <taxon>Pseudomonadati</taxon>
        <taxon>Pseudomonadota</taxon>
        <taxon>Alphaproteobacteria</taxon>
        <taxon>Sphingomonadales</taxon>
        <taxon>Sphingomonadaceae</taxon>
        <taxon>Sphingomonas</taxon>
    </lineage>
</organism>
<evidence type="ECO:0000313" key="3">
    <source>
        <dbReference type="EMBL" id="NUU45713.1"/>
    </source>
</evidence>
<dbReference type="SUPFAM" id="SSF54637">
    <property type="entry name" value="Thioesterase/thiol ester dehydrase-isomerase"/>
    <property type="match status" value="1"/>
</dbReference>
<evidence type="ECO:0000313" key="4">
    <source>
        <dbReference type="Proteomes" id="UP000536441"/>
    </source>
</evidence>
<dbReference type="RefSeq" id="WP_175310503.1">
    <property type="nucleotide sequence ID" value="NZ_CBCRYR010000033.1"/>
</dbReference>
<dbReference type="CDD" id="cd00586">
    <property type="entry name" value="4HBT"/>
    <property type="match status" value="1"/>
</dbReference>
<reference evidence="3 4" key="1">
    <citation type="submission" date="2020-05" db="EMBL/GenBank/DDBJ databases">
        <title>Genome Sequencing of Type Strains.</title>
        <authorList>
            <person name="Lemaire J.F."/>
            <person name="Inderbitzin P."/>
            <person name="Gregorio O.A."/>
            <person name="Collins S.B."/>
            <person name="Wespe N."/>
            <person name="Knight-Connoni V."/>
        </authorList>
    </citation>
    <scope>NUCLEOTIDE SEQUENCE [LARGE SCALE GENOMIC DNA]</scope>
    <source>
        <strain evidence="3 4">DSM 100049</strain>
    </source>
</reference>
<name>A0A7Y6EFF0_9SPHN</name>
<sequence length="138" mass="15320">MPEGGNGHFSAFEVIASDIDHMGHVNNTVYLRWVQDAVTAFWRQNAPSGAVRSVAWVALKHEITYRCPAFLDERVDVQMLIERIVGARAYFGATIRRGATVLADVKSVWCSVDITSLRPVRLDRNVRDTFLGGSEATA</sequence>
<dbReference type="Pfam" id="PF13279">
    <property type="entry name" value="4HBT_2"/>
    <property type="match status" value="1"/>
</dbReference>
<proteinExistence type="inferred from homology"/>
<protein>
    <submittedName>
        <fullName evidence="3">Acyl-CoA thioesterase</fullName>
    </submittedName>
</protein>
<dbReference type="InterPro" id="IPR029069">
    <property type="entry name" value="HotDog_dom_sf"/>
</dbReference>
<keyword evidence="2" id="KW-0378">Hydrolase</keyword>
<dbReference type="Gene3D" id="3.10.129.10">
    <property type="entry name" value="Hotdog Thioesterase"/>
    <property type="match status" value="1"/>
</dbReference>
<evidence type="ECO:0000256" key="1">
    <source>
        <dbReference type="ARBA" id="ARBA00005953"/>
    </source>
</evidence>
<dbReference type="AlphaFoldDB" id="A0A7Y6EFF0"/>
<dbReference type="InterPro" id="IPR050563">
    <property type="entry name" value="4-hydroxybenzoyl-CoA_TE"/>
</dbReference>
<dbReference type="PANTHER" id="PTHR31793">
    <property type="entry name" value="4-HYDROXYBENZOYL-COA THIOESTERASE FAMILY MEMBER"/>
    <property type="match status" value="1"/>
</dbReference>
<dbReference type="PANTHER" id="PTHR31793:SF27">
    <property type="entry name" value="NOVEL THIOESTERASE SUPERFAMILY DOMAIN AND SAPOSIN A-TYPE DOMAIN CONTAINING PROTEIN (0610012H03RIK)"/>
    <property type="match status" value="1"/>
</dbReference>
<comment type="caution">
    <text evidence="3">The sequence shown here is derived from an EMBL/GenBank/DDBJ whole genome shotgun (WGS) entry which is preliminary data.</text>
</comment>
<gene>
    <name evidence="3" type="ORF">HP438_01800</name>
</gene>
<evidence type="ECO:0000256" key="2">
    <source>
        <dbReference type="ARBA" id="ARBA00022801"/>
    </source>
</evidence>
<dbReference type="Proteomes" id="UP000536441">
    <property type="component" value="Unassembled WGS sequence"/>
</dbReference>